<dbReference type="CDD" id="cd01428">
    <property type="entry name" value="ADK"/>
    <property type="match status" value="1"/>
</dbReference>
<evidence type="ECO:0000256" key="7">
    <source>
        <dbReference type="ARBA" id="ARBA00022840"/>
    </source>
</evidence>
<dbReference type="GO" id="GO:0044209">
    <property type="term" value="P:AMP salvage"/>
    <property type="evidence" value="ECO:0007669"/>
    <property type="project" value="UniProtKB-UniRule"/>
</dbReference>
<evidence type="ECO:0000313" key="13">
    <source>
        <dbReference type="Proteomes" id="UP000000378"/>
    </source>
</evidence>
<dbReference type="InterPro" id="IPR033690">
    <property type="entry name" value="Adenylat_kinase_CS"/>
</dbReference>
<evidence type="ECO:0000256" key="1">
    <source>
        <dbReference type="ARBA" id="ARBA00022679"/>
    </source>
</evidence>
<dbReference type="HAMAP" id="MF_00235">
    <property type="entry name" value="Adenylate_kinase_Adk"/>
    <property type="match status" value="1"/>
</dbReference>
<feature type="binding site" evidence="8">
    <location>
        <position position="172"/>
    </location>
    <ligand>
        <name>AMP</name>
        <dbReference type="ChEBI" id="CHEBI:456215"/>
    </ligand>
</feature>
<feature type="binding site" evidence="8">
    <location>
        <position position="130"/>
    </location>
    <ligand>
        <name>Zn(2+)</name>
        <dbReference type="ChEBI" id="CHEBI:29105"/>
        <note>structural</note>
    </ligand>
</feature>
<dbReference type="GO" id="GO:0005737">
    <property type="term" value="C:cytoplasm"/>
    <property type="evidence" value="ECO:0007669"/>
    <property type="project" value="UniProtKB-SubCell"/>
</dbReference>
<comment type="catalytic activity">
    <reaction evidence="8 10">
        <text>AMP + ATP = 2 ADP</text>
        <dbReference type="Rhea" id="RHEA:12973"/>
        <dbReference type="ChEBI" id="CHEBI:30616"/>
        <dbReference type="ChEBI" id="CHEBI:456215"/>
        <dbReference type="ChEBI" id="CHEBI:456216"/>
        <dbReference type="EC" id="2.7.4.3"/>
    </reaction>
</comment>
<comment type="function">
    <text evidence="8">Catalyzes the reversible transfer of the terminal phosphate group between ATP and AMP. Plays an important role in cellular energy homeostasis and in adenine nucleotide metabolism.</text>
</comment>
<feature type="binding site" evidence="8">
    <location>
        <position position="127"/>
    </location>
    <ligand>
        <name>ATP</name>
        <dbReference type="ChEBI" id="CHEBI:30616"/>
    </ligand>
</feature>
<comment type="similarity">
    <text evidence="8 9">Belongs to the adenylate kinase family.</text>
</comment>
<dbReference type="OrthoDB" id="9805030at2"/>
<dbReference type="FunFam" id="3.40.50.300:FF:000106">
    <property type="entry name" value="Adenylate kinase mitochondrial"/>
    <property type="match status" value="1"/>
</dbReference>
<feature type="binding site" evidence="8">
    <location>
        <begin position="57"/>
        <end position="59"/>
    </location>
    <ligand>
        <name>AMP</name>
        <dbReference type="ChEBI" id="CHEBI:456215"/>
    </ligand>
</feature>
<keyword evidence="5 8" id="KW-0418">Kinase</keyword>
<comment type="subunit">
    <text evidence="8 10">Monomer.</text>
</comment>
<feature type="region of interest" description="LID" evidence="8">
    <location>
        <begin position="126"/>
        <end position="163"/>
    </location>
</feature>
<evidence type="ECO:0000256" key="10">
    <source>
        <dbReference type="RuleBase" id="RU003331"/>
    </source>
</evidence>
<organism evidence="12 13">
    <name type="scientific">Syntrophothermus lipocalidus (strain DSM 12680 / TGB-C1)</name>
    <dbReference type="NCBI Taxonomy" id="643648"/>
    <lineage>
        <taxon>Bacteria</taxon>
        <taxon>Bacillati</taxon>
        <taxon>Bacillota</taxon>
        <taxon>Clostridia</taxon>
        <taxon>Eubacteriales</taxon>
        <taxon>Syntrophomonadaceae</taxon>
        <taxon>Syntrophothermus</taxon>
    </lineage>
</organism>
<dbReference type="AlphaFoldDB" id="D7CJK2"/>
<protein>
    <recommendedName>
        <fullName evidence="8 10">Adenylate kinase</fullName>
        <shortName evidence="8">AK</shortName>
        <ecNumber evidence="8 10">2.7.4.3</ecNumber>
    </recommendedName>
    <alternativeName>
        <fullName evidence="8">ATP-AMP transphosphorylase</fullName>
    </alternativeName>
    <alternativeName>
        <fullName evidence="8">ATP:AMP phosphotransferase</fullName>
    </alternativeName>
    <alternativeName>
        <fullName evidence="8">Adenylate monophosphate kinase</fullName>
    </alternativeName>
</protein>
<feature type="binding site" evidence="8">
    <location>
        <begin position="136"/>
        <end position="137"/>
    </location>
    <ligand>
        <name>ATP</name>
        <dbReference type="ChEBI" id="CHEBI:30616"/>
    </ligand>
</feature>
<keyword evidence="6 8" id="KW-0862">Zinc</keyword>
<feature type="binding site" evidence="8">
    <location>
        <position position="153"/>
    </location>
    <ligand>
        <name>Zn(2+)</name>
        <dbReference type="ChEBI" id="CHEBI:29105"/>
        <note>structural</note>
    </ligand>
</feature>
<keyword evidence="2 8" id="KW-0479">Metal-binding</keyword>
<feature type="domain" description="Adenylate kinase active site lid" evidence="11">
    <location>
        <begin position="127"/>
        <end position="162"/>
    </location>
</feature>
<feature type="binding site" evidence="8">
    <location>
        <position position="92"/>
    </location>
    <ligand>
        <name>AMP</name>
        <dbReference type="ChEBI" id="CHEBI:456215"/>
    </ligand>
</feature>
<dbReference type="Pfam" id="PF05191">
    <property type="entry name" value="ADK_lid"/>
    <property type="match status" value="1"/>
</dbReference>
<comment type="subcellular location">
    <subcellularLocation>
        <location evidence="8 10">Cytoplasm</location>
    </subcellularLocation>
</comment>
<evidence type="ECO:0000256" key="3">
    <source>
        <dbReference type="ARBA" id="ARBA00022727"/>
    </source>
</evidence>
<feature type="binding site" evidence="8">
    <location>
        <position position="160"/>
    </location>
    <ligand>
        <name>AMP</name>
        <dbReference type="ChEBI" id="CHEBI:456215"/>
    </ligand>
</feature>
<dbReference type="InterPro" id="IPR027417">
    <property type="entry name" value="P-loop_NTPase"/>
</dbReference>
<keyword evidence="1 8" id="KW-0808">Transferase</keyword>
<dbReference type="InterPro" id="IPR006259">
    <property type="entry name" value="Adenyl_kin_sub"/>
</dbReference>
<feature type="binding site" evidence="8">
    <location>
        <position position="200"/>
    </location>
    <ligand>
        <name>ATP</name>
        <dbReference type="ChEBI" id="CHEBI:30616"/>
    </ligand>
</feature>
<feature type="binding site" evidence="8">
    <location>
        <position position="150"/>
    </location>
    <ligand>
        <name>Zn(2+)</name>
        <dbReference type="ChEBI" id="CHEBI:29105"/>
        <note>structural</note>
    </ligand>
</feature>
<dbReference type="Proteomes" id="UP000000378">
    <property type="component" value="Chromosome"/>
</dbReference>
<dbReference type="EC" id="2.7.4.3" evidence="8 10"/>
<dbReference type="RefSeq" id="WP_013176359.1">
    <property type="nucleotide sequence ID" value="NC_014220.1"/>
</dbReference>
<dbReference type="NCBIfam" id="TIGR01351">
    <property type="entry name" value="adk"/>
    <property type="match status" value="1"/>
</dbReference>
<dbReference type="NCBIfam" id="NF011100">
    <property type="entry name" value="PRK14527.1"/>
    <property type="match status" value="1"/>
</dbReference>
<reference evidence="12 13" key="2">
    <citation type="journal article" date="2010" name="Stand. Genomic Sci.">
        <title>Complete genome sequence of Syntrophothermus lipocalidus type strain (TGB-C1).</title>
        <authorList>
            <person name="Djao O.D."/>
            <person name="Zhang X."/>
            <person name="Lucas S."/>
            <person name="Lapidus A."/>
            <person name="Del Rio T.G."/>
            <person name="Nolan M."/>
            <person name="Tice H."/>
            <person name="Cheng J.F."/>
            <person name="Han C."/>
            <person name="Tapia R."/>
            <person name="Goodwin L."/>
            <person name="Pitluck S."/>
            <person name="Liolios K."/>
            <person name="Ivanova N."/>
            <person name="Mavromatis K."/>
            <person name="Mikhailova N."/>
            <person name="Ovchinnikova G."/>
            <person name="Pati A."/>
            <person name="Brambilla E."/>
            <person name="Chen A."/>
            <person name="Palaniappan K."/>
            <person name="Land M."/>
            <person name="Hauser L."/>
            <person name="Chang Y.J."/>
            <person name="Jeffries C.D."/>
            <person name="Rohde M."/>
            <person name="Sikorski J."/>
            <person name="Spring S."/>
            <person name="Goker M."/>
            <person name="Detter J.C."/>
            <person name="Woyke T."/>
            <person name="Bristow J."/>
            <person name="Eisen J.A."/>
            <person name="Markowitz V."/>
            <person name="Hugenholtz P."/>
            <person name="Kyrpides N.C."/>
            <person name="Klenk H.P."/>
        </authorList>
    </citation>
    <scope>NUCLEOTIDE SEQUENCE [LARGE SCALE GENOMIC DNA]</scope>
    <source>
        <strain evidence="13">DSM 12680 / TGB-C1</strain>
    </source>
</reference>
<keyword evidence="8" id="KW-0963">Cytoplasm</keyword>
<dbReference type="eggNOG" id="COG0563">
    <property type="taxonomic scope" value="Bacteria"/>
</dbReference>
<gene>
    <name evidence="8" type="primary">adk</name>
    <name evidence="12" type="ordered locus">Slip_2216</name>
</gene>
<reference evidence="13" key="1">
    <citation type="journal article" date="2010" name="Stand. Genomic Sci.">
        <title>Complete genome sequence of Syntrophothermus lipocalidus type strain (TGB-C1T).</title>
        <authorList>
            <consortium name="US DOE Joint Genome Institute (JGI-PGF)"/>
            <person name="Djao O."/>
            <person name="Zhang X."/>
            <person name="Lucas S."/>
            <person name="Lapidus A."/>
            <person name="Glavina Del Rio T."/>
            <person name="Nolan M."/>
            <person name="Tice H."/>
            <person name="Cheng J."/>
            <person name="Han C."/>
            <person name="Tapia R."/>
            <person name="Goodwin L."/>
            <person name="Pitluck S."/>
            <person name="Liolios K."/>
            <person name="Ivanova N."/>
            <person name="Mavromatis K."/>
            <person name="Mikhailova N."/>
            <person name="Ovchinnikova G."/>
            <person name="Pati A."/>
            <person name="Brambilla E."/>
            <person name="Chen A."/>
            <person name="Palaniappan K."/>
            <person name="Land M."/>
            <person name="Hauser L."/>
            <person name="Chang Y."/>
            <person name="Jeffries C."/>
            <person name="Rohde M."/>
            <person name="Sikorski J."/>
            <person name="Spring S."/>
            <person name="Goker M."/>
            <person name="Detter J."/>
            <person name="Woyke T."/>
            <person name="Bristow J."/>
            <person name="Eisen J."/>
            <person name="Markowitz V."/>
            <person name="Hugenholtz P."/>
            <person name="Kyrpides N."/>
            <person name="Klenk H."/>
        </authorList>
    </citation>
    <scope>NUCLEOTIDE SEQUENCE [LARGE SCALE GENOMIC DNA]</scope>
    <source>
        <strain evidence="13">DSM 12680 / TGB-C1</strain>
    </source>
</reference>
<dbReference type="UniPathway" id="UPA00588">
    <property type="reaction ID" value="UER00649"/>
</dbReference>
<dbReference type="GO" id="GO:0008270">
    <property type="term" value="F:zinc ion binding"/>
    <property type="evidence" value="ECO:0007669"/>
    <property type="project" value="UniProtKB-UniRule"/>
</dbReference>
<dbReference type="EMBL" id="CP002048">
    <property type="protein sequence ID" value="ADI02957.1"/>
    <property type="molecule type" value="Genomic_DNA"/>
</dbReference>
<evidence type="ECO:0000256" key="6">
    <source>
        <dbReference type="ARBA" id="ARBA00022833"/>
    </source>
</evidence>
<dbReference type="PANTHER" id="PTHR23359">
    <property type="entry name" value="NUCLEOTIDE KINASE"/>
    <property type="match status" value="1"/>
</dbReference>
<dbReference type="HOGENOM" id="CLU_032354_1_2_9"/>
<dbReference type="PRINTS" id="PR00094">
    <property type="entry name" value="ADENYLTKNASE"/>
</dbReference>
<dbReference type="SUPFAM" id="SSF52540">
    <property type="entry name" value="P-loop containing nucleoside triphosphate hydrolases"/>
    <property type="match status" value="1"/>
</dbReference>
<dbReference type="NCBIfam" id="NF001380">
    <property type="entry name" value="PRK00279.1-2"/>
    <property type="match status" value="1"/>
</dbReference>
<feature type="region of interest" description="NMP" evidence="8">
    <location>
        <begin position="30"/>
        <end position="59"/>
    </location>
</feature>
<dbReference type="Gene3D" id="3.40.50.300">
    <property type="entry name" value="P-loop containing nucleotide triphosphate hydrolases"/>
    <property type="match status" value="1"/>
</dbReference>
<feature type="binding site" evidence="8">
    <location>
        <begin position="10"/>
        <end position="15"/>
    </location>
    <ligand>
        <name>ATP</name>
        <dbReference type="ChEBI" id="CHEBI:30616"/>
    </ligand>
</feature>
<evidence type="ECO:0000313" key="12">
    <source>
        <dbReference type="EMBL" id="ADI02957.1"/>
    </source>
</evidence>
<keyword evidence="4 8" id="KW-0547">Nucleotide-binding</keyword>
<comment type="pathway">
    <text evidence="8">Purine metabolism; AMP biosynthesis via salvage pathway; AMP from ADP: step 1/1.</text>
</comment>
<sequence length="217" mass="24055">MNVVLMGPPGAGKGTQAEMIVQTFGISHISTGDMFREAVAKGTELGKKAKEYMDAGKLVPDEVTIGIIAERLKQADCAQGFLMDGFPRTVKQADALADILNQMGRRLDLVINIDVPTDVLIERMTGRLTCPNCKTVYHKVFNPPQIEGVCDKCGTLLQQRSDDTATDTVIKRLQVYAEETNPLLQYYEQRGLLVNVDGQRDRSEVFSEISVYLEKLK</sequence>
<dbReference type="PROSITE" id="PS00113">
    <property type="entry name" value="ADENYLATE_KINASE"/>
    <property type="match status" value="1"/>
</dbReference>
<dbReference type="GO" id="GO:0004017">
    <property type="term" value="F:AMP kinase activity"/>
    <property type="evidence" value="ECO:0007669"/>
    <property type="project" value="UniProtKB-UniRule"/>
</dbReference>
<dbReference type="InterPro" id="IPR000850">
    <property type="entry name" value="Adenylat/UMP-CMP_kin"/>
</dbReference>
<dbReference type="InterPro" id="IPR007862">
    <property type="entry name" value="Adenylate_kinase_lid-dom"/>
</dbReference>
<name>D7CJK2_SYNLT</name>
<feature type="binding site" evidence="8">
    <location>
        <position position="36"/>
    </location>
    <ligand>
        <name>AMP</name>
        <dbReference type="ChEBI" id="CHEBI:456215"/>
    </ligand>
</feature>
<feature type="binding site" evidence="8">
    <location>
        <position position="133"/>
    </location>
    <ligand>
        <name>Zn(2+)</name>
        <dbReference type="ChEBI" id="CHEBI:29105"/>
        <note>structural</note>
    </ligand>
</feature>
<evidence type="ECO:0000259" key="11">
    <source>
        <dbReference type="Pfam" id="PF05191"/>
    </source>
</evidence>
<evidence type="ECO:0000256" key="4">
    <source>
        <dbReference type="ARBA" id="ARBA00022741"/>
    </source>
</evidence>
<dbReference type="Pfam" id="PF00406">
    <property type="entry name" value="ADK"/>
    <property type="match status" value="1"/>
</dbReference>
<feature type="binding site" evidence="8">
    <location>
        <position position="31"/>
    </location>
    <ligand>
        <name>AMP</name>
        <dbReference type="ChEBI" id="CHEBI:456215"/>
    </ligand>
</feature>
<keyword evidence="3 8" id="KW-0545">Nucleotide biosynthesis</keyword>
<dbReference type="GO" id="GO:0005524">
    <property type="term" value="F:ATP binding"/>
    <property type="evidence" value="ECO:0007669"/>
    <property type="project" value="UniProtKB-UniRule"/>
</dbReference>
<evidence type="ECO:0000256" key="5">
    <source>
        <dbReference type="ARBA" id="ARBA00022777"/>
    </source>
</evidence>
<dbReference type="NCBIfam" id="NF001381">
    <property type="entry name" value="PRK00279.1-3"/>
    <property type="match status" value="1"/>
</dbReference>
<comment type="domain">
    <text evidence="8">Consists of three domains, a large central CORE domain and two small peripheral domains, NMPbind and LID, which undergo movements during catalysis. The LID domain closes over the site of phosphoryl transfer upon ATP binding. Assembling and dissambling the active center during each catalytic cycle provides an effective means to prevent ATP hydrolysis. Some bacteria have evolved a zinc-coordinating structure that stabilizes the LID domain.</text>
</comment>
<evidence type="ECO:0000256" key="8">
    <source>
        <dbReference type="HAMAP-Rule" id="MF_00235"/>
    </source>
</evidence>
<dbReference type="STRING" id="643648.Slip_2216"/>
<proteinExistence type="inferred from homology"/>
<dbReference type="KEGG" id="slp:Slip_2216"/>
<evidence type="ECO:0000256" key="9">
    <source>
        <dbReference type="RuleBase" id="RU003330"/>
    </source>
</evidence>
<feature type="binding site" evidence="8">
    <location>
        <begin position="85"/>
        <end position="88"/>
    </location>
    <ligand>
        <name>AMP</name>
        <dbReference type="ChEBI" id="CHEBI:456215"/>
    </ligand>
</feature>
<keyword evidence="7 8" id="KW-0067">ATP-binding</keyword>
<keyword evidence="13" id="KW-1185">Reference proteome</keyword>
<evidence type="ECO:0000256" key="2">
    <source>
        <dbReference type="ARBA" id="ARBA00022723"/>
    </source>
</evidence>
<accession>D7CJK2</accession>